<sequence length="140" mass="14889">MDFPNIPTSLTGASLIIKAVAGVATLALIGLAVWFVIFRPAAVQQDAADARSDKAVATSQAGAAKENTTIIIRHRDEVDDIDDRTENASNDIHNAPGAGDEIDPDLHRAGIDSLCLHDGNSDRPACESVFQRDGFGLRPR</sequence>
<reference evidence="1 2" key="1">
    <citation type="submission" date="2015-06" db="EMBL/GenBank/DDBJ databases">
        <authorList>
            <person name="Zeng Y."/>
            <person name="Huang Y."/>
        </authorList>
    </citation>
    <scope>NUCLEOTIDE SEQUENCE [LARGE SCALE GENOMIC DNA]</scope>
    <source>
        <strain evidence="1 2">PQ-2</strain>
    </source>
</reference>
<organism evidence="1 2">
    <name type="scientific">Croceicoccus naphthovorans</name>
    <dbReference type="NCBI Taxonomy" id="1348774"/>
    <lineage>
        <taxon>Bacteria</taxon>
        <taxon>Pseudomonadati</taxon>
        <taxon>Pseudomonadota</taxon>
        <taxon>Alphaproteobacteria</taxon>
        <taxon>Sphingomonadales</taxon>
        <taxon>Erythrobacteraceae</taxon>
        <taxon>Croceicoccus</taxon>
    </lineage>
</organism>
<gene>
    <name evidence="1" type="ORF">AB433_04310</name>
</gene>
<dbReference type="RefSeq" id="WP_047820073.1">
    <property type="nucleotide sequence ID" value="NZ_CP011770.1"/>
</dbReference>
<evidence type="ECO:0000313" key="1">
    <source>
        <dbReference type="EMBL" id="AKM09383.1"/>
    </source>
</evidence>
<dbReference type="PATRIC" id="fig|1348774.3.peg.905"/>
<evidence type="ECO:0000313" key="2">
    <source>
        <dbReference type="Proteomes" id="UP000035287"/>
    </source>
</evidence>
<keyword evidence="2" id="KW-1185">Reference proteome</keyword>
<accession>A0A0G3XG61</accession>
<name>A0A0G3XG61_9SPHN</name>
<dbReference type="EMBL" id="CP011770">
    <property type="protein sequence ID" value="AKM09383.1"/>
    <property type="molecule type" value="Genomic_DNA"/>
</dbReference>
<dbReference type="STRING" id="1348774.AB433_04310"/>
<dbReference type="AlphaFoldDB" id="A0A0G3XG61"/>
<dbReference type="OrthoDB" id="9889920at2"/>
<protein>
    <submittedName>
        <fullName evidence="1">Uncharacterized protein</fullName>
    </submittedName>
</protein>
<proteinExistence type="predicted"/>
<dbReference type="KEGG" id="cna:AB433_04310"/>
<dbReference type="Proteomes" id="UP000035287">
    <property type="component" value="Chromosome"/>
</dbReference>